<sequence length="155" mass="18190">MMAYYLKKHLDERRRLKEHADDELQRLKEHAEEERRRLKEHADGLASRLSESEKQLGCRNAEISNLRNEVNLLREEMRFQNGKVLQLSSSVEQLRYTNMELQRVVQEKDADISSLMEKVQLLSDDAGKLCYDLLKLSEEKESLTNEVKGKQSLVD</sequence>
<protein>
    <submittedName>
        <fullName evidence="2">Uncharacterized protein</fullName>
    </submittedName>
</protein>
<feature type="region of interest" description="Disordered" evidence="1">
    <location>
        <begin position="19"/>
        <end position="51"/>
    </location>
</feature>
<gene>
    <name evidence="2" type="ORF">CBR_g31788</name>
</gene>
<reference evidence="2 3" key="1">
    <citation type="journal article" date="2018" name="Cell">
        <title>The Chara Genome: Secondary Complexity and Implications for Plant Terrestrialization.</title>
        <authorList>
            <person name="Nishiyama T."/>
            <person name="Sakayama H."/>
            <person name="Vries J.D."/>
            <person name="Buschmann H."/>
            <person name="Saint-Marcoux D."/>
            <person name="Ullrich K.K."/>
            <person name="Haas F.B."/>
            <person name="Vanderstraeten L."/>
            <person name="Becker D."/>
            <person name="Lang D."/>
            <person name="Vosolsobe S."/>
            <person name="Rombauts S."/>
            <person name="Wilhelmsson P.K.I."/>
            <person name="Janitza P."/>
            <person name="Kern R."/>
            <person name="Heyl A."/>
            <person name="Rumpler F."/>
            <person name="Villalobos L.I.A.C."/>
            <person name="Clay J.M."/>
            <person name="Skokan R."/>
            <person name="Toyoda A."/>
            <person name="Suzuki Y."/>
            <person name="Kagoshima H."/>
            <person name="Schijlen E."/>
            <person name="Tajeshwar N."/>
            <person name="Catarino B."/>
            <person name="Hetherington A.J."/>
            <person name="Saltykova A."/>
            <person name="Bonnot C."/>
            <person name="Breuninger H."/>
            <person name="Symeonidi A."/>
            <person name="Radhakrishnan G.V."/>
            <person name="Van Nieuwerburgh F."/>
            <person name="Deforce D."/>
            <person name="Chang C."/>
            <person name="Karol K.G."/>
            <person name="Hedrich R."/>
            <person name="Ulvskov P."/>
            <person name="Glockner G."/>
            <person name="Delwiche C.F."/>
            <person name="Petrasek J."/>
            <person name="Van de Peer Y."/>
            <person name="Friml J."/>
            <person name="Beilby M."/>
            <person name="Dolan L."/>
            <person name="Kohara Y."/>
            <person name="Sugano S."/>
            <person name="Fujiyama A."/>
            <person name="Delaux P.-M."/>
            <person name="Quint M."/>
            <person name="TheiBen G."/>
            <person name="Hagemann M."/>
            <person name="Harholt J."/>
            <person name="Dunand C."/>
            <person name="Zachgo S."/>
            <person name="Langdale J."/>
            <person name="Maumus F."/>
            <person name="Straeten D.V.D."/>
            <person name="Gould S.B."/>
            <person name="Rensing S.A."/>
        </authorList>
    </citation>
    <scope>NUCLEOTIDE SEQUENCE [LARGE SCALE GENOMIC DNA]</scope>
    <source>
        <strain evidence="2 3">S276</strain>
    </source>
</reference>
<feature type="compositionally biased region" description="Basic and acidic residues" evidence="1">
    <location>
        <begin position="19"/>
        <end position="43"/>
    </location>
</feature>
<evidence type="ECO:0000313" key="3">
    <source>
        <dbReference type="Proteomes" id="UP000265515"/>
    </source>
</evidence>
<comment type="caution">
    <text evidence="2">The sequence shown here is derived from an EMBL/GenBank/DDBJ whole genome shotgun (WGS) entry which is preliminary data.</text>
</comment>
<dbReference type="AlphaFoldDB" id="A0A388LFZ8"/>
<accession>A0A388LFZ8</accession>
<dbReference type="Gene3D" id="1.20.58.60">
    <property type="match status" value="1"/>
</dbReference>
<keyword evidence="3" id="KW-1185">Reference proteome</keyword>
<proteinExistence type="predicted"/>
<dbReference type="EMBL" id="BFEA01000365">
    <property type="protein sequence ID" value="GBG81112.1"/>
    <property type="molecule type" value="Genomic_DNA"/>
</dbReference>
<evidence type="ECO:0000313" key="2">
    <source>
        <dbReference type="EMBL" id="GBG81112.1"/>
    </source>
</evidence>
<dbReference type="Gramene" id="GBG81112">
    <property type="protein sequence ID" value="GBG81112"/>
    <property type="gene ID" value="CBR_g31788"/>
</dbReference>
<dbReference type="Proteomes" id="UP000265515">
    <property type="component" value="Unassembled WGS sequence"/>
</dbReference>
<name>A0A388LFZ8_CHABU</name>
<organism evidence="2 3">
    <name type="scientific">Chara braunii</name>
    <name type="common">Braun's stonewort</name>
    <dbReference type="NCBI Taxonomy" id="69332"/>
    <lineage>
        <taxon>Eukaryota</taxon>
        <taxon>Viridiplantae</taxon>
        <taxon>Streptophyta</taxon>
        <taxon>Charophyceae</taxon>
        <taxon>Charales</taxon>
        <taxon>Characeae</taxon>
        <taxon>Chara</taxon>
    </lineage>
</organism>
<evidence type="ECO:0000256" key="1">
    <source>
        <dbReference type="SAM" id="MobiDB-lite"/>
    </source>
</evidence>